<evidence type="ECO:0000313" key="3">
    <source>
        <dbReference type="Proteomes" id="UP000494245"/>
    </source>
</evidence>
<evidence type="ECO:0000259" key="1">
    <source>
        <dbReference type="Pfam" id="PF01966"/>
    </source>
</evidence>
<dbReference type="GO" id="GO:0016787">
    <property type="term" value="F:hydrolase activity"/>
    <property type="evidence" value="ECO:0007669"/>
    <property type="project" value="UniProtKB-KW"/>
</dbReference>
<proteinExistence type="predicted"/>
<protein>
    <submittedName>
        <fullName evidence="2">Ribonuclease Y</fullName>
        <ecNumber evidence="2">3.1.-.-</ecNumber>
    </submittedName>
</protein>
<dbReference type="RefSeq" id="WP_173087180.1">
    <property type="nucleotide sequence ID" value="NZ_BLTE01000030.1"/>
</dbReference>
<dbReference type="Pfam" id="PF01966">
    <property type="entry name" value="HD"/>
    <property type="match status" value="1"/>
</dbReference>
<dbReference type="SUPFAM" id="SSF109604">
    <property type="entry name" value="HD-domain/PDEase-like"/>
    <property type="match status" value="1"/>
</dbReference>
<dbReference type="EMBL" id="BLTE01000030">
    <property type="protein sequence ID" value="GFK96044.1"/>
    <property type="molecule type" value="Genomic_DNA"/>
</dbReference>
<dbReference type="InterPro" id="IPR006674">
    <property type="entry name" value="HD_domain"/>
</dbReference>
<gene>
    <name evidence="2" type="primary">rny_5</name>
    <name evidence="2" type="ORF">NNJEOMEG_03918</name>
</gene>
<dbReference type="NCBIfam" id="TIGR00277">
    <property type="entry name" value="HDIG"/>
    <property type="match status" value="1"/>
</dbReference>
<evidence type="ECO:0000313" key="2">
    <source>
        <dbReference type="EMBL" id="GFK96044.1"/>
    </source>
</evidence>
<sequence>MAPKQPQSPPWHVMAALDPPGAASLAGLPPAPSDAGCFAFWDEYAMLPHIREHSLAVARVATTLALAARRAGLPVDVQLVRASALLHDIAKTYTIHHGGNHSQLGGAWMQERTGNPVLAMGIVHHVHWPWPVDVRGHFLPMAIIYGDKRVRHDCVVTLDERFEDLYARYGSTPYIRDRLAESKQQSLDIESALGQALGMNLHEHPFDSGRLVERA</sequence>
<feature type="domain" description="HD" evidence="1">
    <location>
        <begin position="52"/>
        <end position="113"/>
    </location>
</feature>
<dbReference type="EC" id="3.1.-.-" evidence="2"/>
<keyword evidence="3" id="KW-1185">Reference proteome</keyword>
<dbReference type="CDD" id="cd00077">
    <property type="entry name" value="HDc"/>
    <property type="match status" value="1"/>
</dbReference>
<keyword evidence="2" id="KW-0378">Hydrolase</keyword>
<dbReference type="InterPro" id="IPR003607">
    <property type="entry name" value="HD/PDEase_dom"/>
</dbReference>
<dbReference type="AlphaFoldDB" id="A0A6V8LWD3"/>
<dbReference type="Gene3D" id="1.10.3210.10">
    <property type="entry name" value="Hypothetical protein af1432"/>
    <property type="match status" value="1"/>
</dbReference>
<reference evidence="2 3" key="1">
    <citation type="submission" date="2020-04" db="EMBL/GenBank/DDBJ databases">
        <authorList>
            <consortium name="Desulfovibrio sp. FSS-1 genome sequencing consortium"/>
            <person name="Shimoshige H."/>
            <person name="Kobayashi H."/>
            <person name="Maekawa T."/>
        </authorList>
    </citation>
    <scope>NUCLEOTIDE SEQUENCE [LARGE SCALE GENOMIC DNA]</scope>
    <source>
        <strain evidence="2 3">SIID29052-01</strain>
    </source>
</reference>
<accession>A0A6V8LWD3</accession>
<comment type="caution">
    <text evidence="2">The sequence shown here is derived from an EMBL/GenBank/DDBJ whole genome shotgun (WGS) entry which is preliminary data.</text>
</comment>
<organism evidence="2 3">
    <name type="scientific">Fundidesulfovibrio magnetotacticus</name>
    <dbReference type="NCBI Taxonomy" id="2730080"/>
    <lineage>
        <taxon>Bacteria</taxon>
        <taxon>Pseudomonadati</taxon>
        <taxon>Thermodesulfobacteriota</taxon>
        <taxon>Desulfovibrionia</taxon>
        <taxon>Desulfovibrionales</taxon>
        <taxon>Desulfovibrionaceae</taxon>
        <taxon>Fundidesulfovibrio</taxon>
    </lineage>
</organism>
<reference evidence="2 3" key="2">
    <citation type="submission" date="2020-05" db="EMBL/GenBank/DDBJ databases">
        <title>Draft genome sequence of Desulfovibrio sp. strainFSS-1.</title>
        <authorList>
            <person name="Shimoshige H."/>
            <person name="Kobayashi H."/>
            <person name="Maekawa T."/>
        </authorList>
    </citation>
    <scope>NUCLEOTIDE SEQUENCE [LARGE SCALE GENOMIC DNA]</scope>
    <source>
        <strain evidence="2 3">SIID29052-01</strain>
    </source>
</reference>
<dbReference type="Proteomes" id="UP000494245">
    <property type="component" value="Unassembled WGS sequence"/>
</dbReference>
<dbReference type="InterPro" id="IPR006675">
    <property type="entry name" value="HDIG_dom"/>
</dbReference>
<name>A0A6V8LWD3_9BACT</name>